<protein>
    <recommendedName>
        <fullName evidence="7">TRAP transporter small permease protein</fullName>
    </recommendedName>
</protein>
<evidence type="ECO:0000256" key="5">
    <source>
        <dbReference type="ARBA" id="ARBA00022989"/>
    </source>
</evidence>
<dbReference type="RefSeq" id="WP_202081817.1">
    <property type="nucleotide sequence ID" value="NZ_JAERTZ010000002.1"/>
</dbReference>
<feature type="transmembrane region" description="Helical" evidence="7">
    <location>
        <begin position="58"/>
        <end position="75"/>
    </location>
</feature>
<dbReference type="Proteomes" id="UP000638570">
    <property type="component" value="Unassembled WGS sequence"/>
</dbReference>
<evidence type="ECO:0000256" key="1">
    <source>
        <dbReference type="ARBA" id="ARBA00004651"/>
    </source>
</evidence>
<evidence type="ECO:0000256" key="3">
    <source>
        <dbReference type="ARBA" id="ARBA00022475"/>
    </source>
</evidence>
<comment type="subcellular location">
    <subcellularLocation>
        <location evidence="7">Cell inner membrane</location>
        <topology evidence="7">Multi-pass membrane protein</topology>
    </subcellularLocation>
    <subcellularLocation>
        <location evidence="1">Cell membrane</location>
        <topology evidence="1">Multi-pass membrane protein</topology>
    </subcellularLocation>
</comment>
<name>A0ABS1QLW2_9GAMM</name>
<keyword evidence="5 7" id="KW-1133">Transmembrane helix</keyword>
<evidence type="ECO:0000259" key="8">
    <source>
        <dbReference type="Pfam" id="PF04290"/>
    </source>
</evidence>
<evidence type="ECO:0000256" key="7">
    <source>
        <dbReference type="RuleBase" id="RU369079"/>
    </source>
</evidence>
<feature type="domain" description="Tripartite ATP-independent periplasmic transporters DctQ component" evidence="8">
    <location>
        <begin position="27"/>
        <end position="156"/>
    </location>
</feature>
<keyword evidence="7" id="KW-0997">Cell inner membrane</keyword>
<comment type="subunit">
    <text evidence="7">The complex comprises the extracytoplasmic solute receptor protein and the two transmembrane proteins.</text>
</comment>
<gene>
    <name evidence="9" type="ORF">JKV55_00650</name>
</gene>
<sequence>MMRWLTTTADRLALGMYQLSGALVVFMMLCVVADVAARALFAATDGGLDLTFKGGIELVKFSLLFAMLFAFPHAVDKGQIVVDLFTQQMDERRLRFFTGAYTLCFGFLGGAFCWRFFEAARAASLNGELTQDLLLPMAGIYYVAALALAMLAVRGLLGGLNLLLGPAPRPDAAQEAHS</sequence>
<feature type="transmembrane region" description="Helical" evidence="7">
    <location>
        <begin position="137"/>
        <end position="157"/>
    </location>
</feature>
<evidence type="ECO:0000256" key="6">
    <source>
        <dbReference type="ARBA" id="ARBA00023136"/>
    </source>
</evidence>
<reference evidence="10" key="1">
    <citation type="submission" date="2021-01" db="EMBL/GenBank/DDBJ databases">
        <title>Genome public.</title>
        <authorList>
            <person name="Liu C."/>
            <person name="Sun Q."/>
        </authorList>
    </citation>
    <scope>NUCLEOTIDE SEQUENCE [LARGE SCALE GENOMIC DNA]</scope>
    <source>
        <strain evidence="10">CGMCC 1.18722</strain>
    </source>
</reference>
<comment type="caution">
    <text evidence="7">Lacks conserved residue(s) required for the propagation of feature annotation.</text>
</comment>
<feature type="transmembrane region" description="Helical" evidence="7">
    <location>
        <begin position="96"/>
        <end position="117"/>
    </location>
</feature>
<dbReference type="InterPro" id="IPR055348">
    <property type="entry name" value="DctQ"/>
</dbReference>
<evidence type="ECO:0000256" key="4">
    <source>
        <dbReference type="ARBA" id="ARBA00022692"/>
    </source>
</evidence>
<proteinExistence type="inferred from homology"/>
<dbReference type="Pfam" id="PF04290">
    <property type="entry name" value="DctQ"/>
    <property type="match status" value="1"/>
</dbReference>
<evidence type="ECO:0000256" key="2">
    <source>
        <dbReference type="ARBA" id="ARBA00022448"/>
    </source>
</evidence>
<comment type="caution">
    <text evidence="9">The sequence shown here is derived from an EMBL/GenBank/DDBJ whole genome shotgun (WGS) entry which is preliminary data.</text>
</comment>
<dbReference type="EMBL" id="JAERTZ010000002">
    <property type="protein sequence ID" value="MBL1375840.1"/>
    <property type="molecule type" value="Genomic_DNA"/>
</dbReference>
<keyword evidence="6 7" id="KW-0472">Membrane</keyword>
<organism evidence="9 10">
    <name type="scientific">Zobellella iuensis</name>
    <dbReference type="NCBI Taxonomy" id="2803811"/>
    <lineage>
        <taxon>Bacteria</taxon>
        <taxon>Pseudomonadati</taxon>
        <taxon>Pseudomonadota</taxon>
        <taxon>Gammaproteobacteria</taxon>
        <taxon>Aeromonadales</taxon>
        <taxon>Aeromonadaceae</taxon>
        <taxon>Zobellella</taxon>
    </lineage>
</organism>
<comment type="function">
    <text evidence="7">Part of the tripartite ATP-independent periplasmic (TRAP) transport system.</text>
</comment>
<keyword evidence="3" id="KW-1003">Cell membrane</keyword>
<keyword evidence="10" id="KW-1185">Reference proteome</keyword>
<keyword evidence="2 7" id="KW-0813">Transport</keyword>
<accession>A0ABS1QLW2</accession>
<evidence type="ECO:0000313" key="9">
    <source>
        <dbReference type="EMBL" id="MBL1375840.1"/>
    </source>
</evidence>
<comment type="similarity">
    <text evidence="7">Belongs to the TRAP transporter small permease family.</text>
</comment>
<evidence type="ECO:0000313" key="10">
    <source>
        <dbReference type="Proteomes" id="UP000638570"/>
    </source>
</evidence>
<keyword evidence="4 7" id="KW-0812">Transmembrane</keyword>